<evidence type="ECO:0000256" key="1">
    <source>
        <dbReference type="SAM" id="MobiDB-lite"/>
    </source>
</evidence>
<name>E9DGW5_COCPS</name>
<dbReference type="OMA" id="SHYAREQ"/>
<feature type="domain" description="DUF7924" evidence="2">
    <location>
        <begin position="243"/>
        <end position="467"/>
    </location>
</feature>
<dbReference type="VEuPathDB" id="FungiDB:CPSG_09064"/>
<sequence>MVRHQMVPSIHRSKCEAPIARKHPPPENIGRNTKRTRREEQEKEEQKPKSCRKSLRLSHKKPLAANCPTDSHYAREQKTRPNRKRYCENQTYLSVKRPQLLTSKPVETPSAEERVNISNLSKADLIGYWCVSGHWPKNYFKAQPGQPETTSRLLARKKSSTSLHRKDSNSSLATSTNTPGQESREGKSAKYRRATYETLLATLGSYMRKSELGITDKSKNICKNLLENEQPTPENTLFRDDTFEEFCQRLQGKNEPRVIQDIARLIVPSAESLAVDGAKDLRHLVESVNETWGSSIPFCGPRPQPDYAVGFGRSAFTDDQLKKFEPFLGYNPDSYSSFFLATFYMYFPFLTCEVKGTAALDVADRQNAHSMTLAVQGIVELFRLVKREEEVNREILAFSISHDHRTVRIYGHYAIVKEEKTEYYRHPIHTFDFTALDGKEKWTAYRFTRNIYEKWAPNHLNTILSALDEIPPGPGEFRGLYGCYTQYIIYSADPEAAEEAVTSKSRPVSLEGIESGYHYCLRCLPADLSQHHTLCEMADVVGVLIWV</sequence>
<protein>
    <recommendedName>
        <fullName evidence="2">DUF7924 domain-containing protein</fullName>
    </recommendedName>
</protein>
<accession>E9DGW5</accession>
<dbReference type="Pfam" id="PF25545">
    <property type="entry name" value="DUF7924"/>
    <property type="match status" value="1"/>
</dbReference>
<proteinExistence type="predicted"/>
<dbReference type="Proteomes" id="UP000002497">
    <property type="component" value="Unassembled WGS sequence"/>
</dbReference>
<gene>
    <name evidence="3" type="ORF">CPSG_09064</name>
</gene>
<dbReference type="EMBL" id="GL636506">
    <property type="protein sequence ID" value="EFW14476.1"/>
    <property type="molecule type" value="Genomic_DNA"/>
</dbReference>
<feature type="compositionally biased region" description="Polar residues" evidence="1">
    <location>
        <begin position="169"/>
        <end position="181"/>
    </location>
</feature>
<dbReference type="STRING" id="443226.E9DGW5"/>
<feature type="compositionally biased region" description="Basic and acidic residues" evidence="1">
    <location>
        <begin position="37"/>
        <end position="48"/>
    </location>
</feature>
<dbReference type="HOGENOM" id="CLU_025457_2_0_1"/>
<dbReference type="PANTHER" id="PTHR42470">
    <property type="entry name" value="VAST DOMAIN-CONTAINING PROTEIN"/>
    <property type="match status" value="1"/>
</dbReference>
<feature type="compositionally biased region" description="Basic residues" evidence="1">
    <location>
        <begin position="49"/>
        <end position="62"/>
    </location>
</feature>
<dbReference type="eggNOG" id="ENOG502SK65">
    <property type="taxonomic scope" value="Eukaryota"/>
</dbReference>
<keyword evidence="4" id="KW-1185">Reference proteome</keyword>
<reference evidence="4" key="1">
    <citation type="journal article" date="2010" name="Genome Res.">
        <title>Population genomic sequencing of Coccidioides fungi reveals recent hybridization and transposon control.</title>
        <authorList>
            <person name="Neafsey D.E."/>
            <person name="Barker B.M."/>
            <person name="Sharpton T.J."/>
            <person name="Stajich J.E."/>
            <person name="Park D.J."/>
            <person name="Whiston E."/>
            <person name="Hung C.-Y."/>
            <person name="McMahan C."/>
            <person name="White J."/>
            <person name="Sykes S."/>
            <person name="Heiman D."/>
            <person name="Young S."/>
            <person name="Zeng Q."/>
            <person name="Abouelleil A."/>
            <person name="Aftuck L."/>
            <person name="Bessette D."/>
            <person name="Brown A."/>
            <person name="FitzGerald M."/>
            <person name="Lui A."/>
            <person name="Macdonald J.P."/>
            <person name="Priest M."/>
            <person name="Orbach M.J."/>
            <person name="Galgiani J.N."/>
            <person name="Kirkland T.N."/>
            <person name="Cole G.T."/>
            <person name="Birren B.W."/>
            <person name="Henn M.R."/>
            <person name="Taylor J.W."/>
            <person name="Rounsley S.D."/>
        </authorList>
    </citation>
    <scope>NUCLEOTIDE SEQUENCE [LARGE SCALE GENOMIC DNA]</scope>
    <source>
        <strain evidence="4">RMSCC 757 / Silveira</strain>
    </source>
</reference>
<feature type="region of interest" description="Disordered" evidence="1">
    <location>
        <begin position="142"/>
        <end position="190"/>
    </location>
</feature>
<dbReference type="OrthoDB" id="5400850at2759"/>
<dbReference type="PANTHER" id="PTHR42470:SF2">
    <property type="match status" value="1"/>
</dbReference>
<evidence type="ECO:0000313" key="3">
    <source>
        <dbReference type="EMBL" id="EFW14476.1"/>
    </source>
</evidence>
<dbReference type="VEuPathDB" id="FungiDB:D8B26_008323"/>
<reference evidence="4" key="2">
    <citation type="submission" date="2010-03" db="EMBL/GenBank/DDBJ databases">
        <title>The genome sequence of Coccidioides posadasii strain Silveira.</title>
        <authorList>
            <consortium name="The Broad Institute Genome Sequencing Center for Infectious Disease"/>
            <person name="Neafsey D."/>
            <person name="Orbach M."/>
            <person name="Henn M.R."/>
            <person name="Cole G.T."/>
            <person name="Galgiani J."/>
            <person name="Gardner M.J."/>
            <person name="Kirkland T.N."/>
            <person name="Taylor J.W."/>
            <person name="Young S.K."/>
            <person name="Zeng Q."/>
            <person name="Koehrsen M."/>
            <person name="Alvarado L."/>
            <person name="Berlin A."/>
            <person name="Borenstein D."/>
            <person name="Chapman S.B."/>
            <person name="Chen Z."/>
            <person name="Engels R."/>
            <person name="Freedman E."/>
            <person name="Gellesch M."/>
            <person name="Goldberg J."/>
            <person name="Griggs A."/>
            <person name="Gujja S."/>
            <person name="Heilman E."/>
            <person name="Heiman D."/>
            <person name="Howarth C."/>
            <person name="Jen D."/>
            <person name="Larson L."/>
            <person name="Mehta T."/>
            <person name="Neiman D."/>
            <person name="Park D."/>
            <person name="Pearson M."/>
            <person name="Richards J."/>
            <person name="Roberts A."/>
            <person name="Saif S."/>
            <person name="Shea T."/>
            <person name="Shenoy N."/>
            <person name="Sisk P."/>
            <person name="Stolte C."/>
            <person name="Sykes S."/>
            <person name="Walk T."/>
            <person name="White J."/>
            <person name="Yandava C."/>
            <person name="Haas B."/>
            <person name="Nusbaum C."/>
            <person name="Birren B."/>
        </authorList>
    </citation>
    <scope>NUCLEOTIDE SEQUENCE [LARGE SCALE GENOMIC DNA]</scope>
    <source>
        <strain evidence="4">RMSCC 757 / Silveira</strain>
    </source>
</reference>
<feature type="region of interest" description="Disordered" evidence="1">
    <location>
        <begin position="1"/>
        <end position="90"/>
    </location>
</feature>
<evidence type="ECO:0000313" key="4">
    <source>
        <dbReference type="Proteomes" id="UP000002497"/>
    </source>
</evidence>
<organism evidence="4">
    <name type="scientific">Coccidioides posadasii (strain RMSCC 757 / Silveira)</name>
    <name type="common">Valley fever fungus</name>
    <dbReference type="NCBI Taxonomy" id="443226"/>
    <lineage>
        <taxon>Eukaryota</taxon>
        <taxon>Fungi</taxon>
        <taxon>Dikarya</taxon>
        <taxon>Ascomycota</taxon>
        <taxon>Pezizomycotina</taxon>
        <taxon>Eurotiomycetes</taxon>
        <taxon>Eurotiomycetidae</taxon>
        <taxon>Onygenales</taxon>
        <taxon>Onygenaceae</taxon>
        <taxon>Coccidioides</taxon>
    </lineage>
</organism>
<dbReference type="InterPro" id="IPR057684">
    <property type="entry name" value="DUF7924"/>
</dbReference>
<dbReference type="AlphaFoldDB" id="E9DGW5"/>
<evidence type="ECO:0000259" key="2">
    <source>
        <dbReference type="Pfam" id="PF25545"/>
    </source>
</evidence>